<sequence length="73" mass="8039">MVVPWLEDMMRAGVIHQMPVHSMLYSLVGMVQVPPMLTKEADLAGQKAMMTEDSVARHAESVLQFLQPGTLSA</sequence>
<dbReference type="EMBL" id="JBHRVU010000005">
    <property type="protein sequence ID" value="MFC3444262.1"/>
    <property type="molecule type" value="Genomic_DNA"/>
</dbReference>
<organism evidence="1 2">
    <name type="scientific">Sphingobium rhizovicinum</name>
    <dbReference type="NCBI Taxonomy" id="432308"/>
    <lineage>
        <taxon>Bacteria</taxon>
        <taxon>Pseudomonadati</taxon>
        <taxon>Pseudomonadota</taxon>
        <taxon>Alphaproteobacteria</taxon>
        <taxon>Sphingomonadales</taxon>
        <taxon>Sphingomonadaceae</taxon>
        <taxon>Sphingobium</taxon>
    </lineage>
</organism>
<dbReference type="RefSeq" id="WP_180275675.1">
    <property type="nucleotide sequence ID" value="NZ_JBHRVU010000005.1"/>
</dbReference>
<evidence type="ECO:0000313" key="2">
    <source>
        <dbReference type="Proteomes" id="UP001595681"/>
    </source>
</evidence>
<reference evidence="2" key="1">
    <citation type="journal article" date="2019" name="Int. J. Syst. Evol. Microbiol.">
        <title>The Global Catalogue of Microorganisms (GCM) 10K type strain sequencing project: providing services to taxonomists for standard genome sequencing and annotation.</title>
        <authorList>
            <consortium name="The Broad Institute Genomics Platform"/>
            <consortium name="The Broad Institute Genome Sequencing Center for Infectious Disease"/>
            <person name="Wu L."/>
            <person name="Ma J."/>
        </authorList>
    </citation>
    <scope>NUCLEOTIDE SEQUENCE [LARGE SCALE GENOMIC DNA]</scope>
    <source>
        <strain evidence="2">CCM 7491</strain>
    </source>
</reference>
<comment type="caution">
    <text evidence="1">The sequence shown here is derived from an EMBL/GenBank/DDBJ whole genome shotgun (WGS) entry which is preliminary data.</text>
</comment>
<accession>A0ABV7NN51</accession>
<dbReference type="Proteomes" id="UP001595681">
    <property type="component" value="Unassembled WGS sequence"/>
</dbReference>
<proteinExistence type="predicted"/>
<gene>
    <name evidence="1" type="ORF">ACFOKF_24245</name>
</gene>
<keyword evidence="2" id="KW-1185">Reference proteome</keyword>
<protein>
    <submittedName>
        <fullName evidence="1">Uncharacterized protein</fullName>
    </submittedName>
</protein>
<name>A0ABV7NN51_9SPHN</name>
<evidence type="ECO:0000313" key="1">
    <source>
        <dbReference type="EMBL" id="MFC3444262.1"/>
    </source>
</evidence>